<gene>
    <name evidence="1" type="primary">SBOV25251</name>
    <name evidence="1" type="ORF">NCTC5798_02580</name>
</gene>
<sequence>MLALPATLPVRYAALLTVINALTAFVARYPNPHPLLVVAEQDFGKALGMLLRPQLPQLPLAVIDEVVVRAGDYIDIGTPLFGGSVVPVTVKSLAFPS</sequence>
<organism evidence="1 2">
    <name type="scientific">Salmonella enterica I</name>
    <dbReference type="NCBI Taxonomy" id="59201"/>
    <lineage>
        <taxon>Bacteria</taxon>
        <taxon>Pseudomonadati</taxon>
        <taxon>Pseudomonadota</taxon>
        <taxon>Gammaproteobacteria</taxon>
        <taxon>Enterobacterales</taxon>
        <taxon>Enterobacteriaceae</taxon>
        <taxon>Salmonella</taxon>
    </lineage>
</organism>
<dbReference type="Proteomes" id="UP000255534">
    <property type="component" value="Unassembled WGS sequence"/>
</dbReference>
<dbReference type="AlphaFoldDB" id="A0A379UU28"/>
<accession>A0A379UU28</accession>
<dbReference type="EMBL" id="UGXK01000001">
    <property type="protein sequence ID" value="SUG71423.1"/>
    <property type="molecule type" value="Genomic_DNA"/>
</dbReference>
<proteinExistence type="predicted"/>
<name>A0A379UU28_SALET</name>
<dbReference type="Pfam" id="PF06277">
    <property type="entry name" value="EutA"/>
    <property type="match status" value="1"/>
</dbReference>
<reference evidence="1 2" key="1">
    <citation type="submission" date="2018-06" db="EMBL/GenBank/DDBJ databases">
        <authorList>
            <consortium name="Pathogen Informatics"/>
            <person name="Doyle S."/>
        </authorList>
    </citation>
    <scope>NUCLEOTIDE SEQUENCE [LARGE SCALE GENOMIC DNA]</scope>
    <source>
        <strain evidence="1 2">NCTC5798</strain>
    </source>
</reference>
<protein>
    <submittedName>
        <fullName evidence="1">Ethanolamine utilization protein EutA</fullName>
    </submittedName>
</protein>
<evidence type="ECO:0000313" key="1">
    <source>
        <dbReference type="EMBL" id="SUG71423.1"/>
    </source>
</evidence>
<dbReference type="InterPro" id="IPR009377">
    <property type="entry name" value="EutA"/>
</dbReference>
<evidence type="ECO:0000313" key="2">
    <source>
        <dbReference type="Proteomes" id="UP000255534"/>
    </source>
</evidence>